<dbReference type="SMART" id="SM00563">
    <property type="entry name" value="PlsC"/>
    <property type="match status" value="1"/>
</dbReference>
<proteinExistence type="inferred from homology"/>
<dbReference type="InterPro" id="IPR032098">
    <property type="entry name" value="Acyltransf_C"/>
</dbReference>
<dbReference type="PANTHER" id="PTHR10983">
    <property type="entry name" value="1-ACYLGLYCEROL-3-PHOSPHATE ACYLTRANSFERASE-RELATED"/>
    <property type="match status" value="1"/>
</dbReference>
<feature type="transmembrane region" description="Helical" evidence="4">
    <location>
        <begin position="13"/>
        <end position="37"/>
    </location>
</feature>
<evidence type="ECO:0000256" key="3">
    <source>
        <dbReference type="ARBA" id="ARBA00023315"/>
    </source>
</evidence>
<evidence type="ECO:0000256" key="2">
    <source>
        <dbReference type="ARBA" id="ARBA00022679"/>
    </source>
</evidence>
<evidence type="ECO:0000259" key="5">
    <source>
        <dbReference type="SMART" id="SM00563"/>
    </source>
</evidence>
<accession>A0A0N7ML88</accession>
<evidence type="ECO:0000313" key="6">
    <source>
        <dbReference type="EMBL" id="CUS21603.1"/>
    </source>
</evidence>
<dbReference type="SUPFAM" id="SSF69593">
    <property type="entry name" value="Glycerol-3-phosphate (1)-acyltransferase"/>
    <property type="match status" value="1"/>
</dbReference>
<dbReference type="OrthoDB" id="189226at2759"/>
<keyword evidence="2" id="KW-0808">Transferase</keyword>
<keyword evidence="4" id="KW-1133">Transmembrane helix</keyword>
<dbReference type="EMBL" id="LN890565">
    <property type="protein sequence ID" value="CUS21603.1"/>
    <property type="molecule type" value="Genomic_DNA"/>
</dbReference>
<evidence type="ECO:0000313" key="7">
    <source>
        <dbReference type="Proteomes" id="UP000236544"/>
    </source>
</evidence>
<keyword evidence="3" id="KW-0012">Acyltransferase</keyword>
<dbReference type="Pfam" id="PF16076">
    <property type="entry name" value="Acyltransf_C"/>
    <property type="match status" value="1"/>
</dbReference>
<keyword evidence="4" id="KW-0812">Transmembrane</keyword>
<dbReference type="PANTHER" id="PTHR10983:SF16">
    <property type="entry name" value="LYSOCARDIOLIPIN ACYLTRANSFERASE 1"/>
    <property type="match status" value="1"/>
</dbReference>
<dbReference type="CDD" id="cd07990">
    <property type="entry name" value="LPLAT_LCLAT1-like"/>
    <property type="match status" value="1"/>
</dbReference>
<evidence type="ECO:0000256" key="4">
    <source>
        <dbReference type="SAM" id="Phobius"/>
    </source>
</evidence>
<dbReference type="GO" id="GO:0036149">
    <property type="term" value="P:phosphatidylinositol acyl-chain remodeling"/>
    <property type="evidence" value="ECO:0007669"/>
    <property type="project" value="TreeGrafter"/>
</dbReference>
<dbReference type="InterPro" id="IPR002123">
    <property type="entry name" value="Plipid/glycerol_acylTrfase"/>
</dbReference>
<feature type="domain" description="Phospholipid/glycerol acyltransferase" evidence="5">
    <location>
        <begin position="106"/>
        <end position="264"/>
    </location>
</feature>
<reference evidence="7" key="1">
    <citation type="submission" date="2015-10" db="EMBL/GenBank/DDBJ databases">
        <authorList>
            <person name="Devillers H."/>
        </authorList>
    </citation>
    <scope>NUCLEOTIDE SEQUENCE [LARGE SCALE GENOMIC DNA]</scope>
</reference>
<gene>
    <name evidence="6" type="ORF">LAQU0_S03e06392g</name>
</gene>
<dbReference type="Pfam" id="PF01553">
    <property type="entry name" value="Acyltransferase"/>
    <property type="match status" value="1"/>
</dbReference>
<name>A0A0N7ML88_9SACH</name>
<organism evidence="6 7">
    <name type="scientific">Lachancea quebecensis</name>
    <dbReference type="NCBI Taxonomy" id="1654605"/>
    <lineage>
        <taxon>Eukaryota</taxon>
        <taxon>Fungi</taxon>
        <taxon>Dikarya</taxon>
        <taxon>Ascomycota</taxon>
        <taxon>Saccharomycotina</taxon>
        <taxon>Saccharomycetes</taxon>
        <taxon>Saccharomycetales</taxon>
        <taxon>Saccharomycetaceae</taxon>
        <taxon>Lachancea</taxon>
    </lineage>
</organism>
<dbReference type="Proteomes" id="UP000236544">
    <property type="component" value="Unassembled WGS sequence"/>
</dbReference>
<keyword evidence="7" id="KW-1185">Reference proteome</keyword>
<dbReference type="GO" id="GO:0005783">
    <property type="term" value="C:endoplasmic reticulum"/>
    <property type="evidence" value="ECO:0007669"/>
    <property type="project" value="TreeGrafter"/>
</dbReference>
<comment type="similarity">
    <text evidence="1">Belongs to the 1-acyl-sn-glycerol-3-phosphate acyltransferase family.</text>
</comment>
<sequence length="400" mass="45468">MSVSFLAQRAMKLLVTLASIVVFIQGAFVIVVHQVLTKTLLTHDPVRMQKHLDRSKKSFIILLITILTIVAPSGVRITTDNRTIPKNTMIKDLRTGGIISSMKQKSVLISNHQIYTDWVFLWWLAYTGDLAGNVYIMLKNSLAKIPIMGYGMRNYNFIFMNRKWSKDRINLANHLGDLDRNARGVGRLAGNHPSLDTASGKEIWNDKGTAARDQRQISWPYTLIIFPEGTNLSANTREKSRIFSEKADLPVFNNLVLPRVTGLRFSLQELRNSCEVVYDATIGYSGVKQNEYGQDIYQLSNIFLKGHSPDLVDIHIRAFDLKDIPLDDEEQFTKWLLAVWREKDKLLDTFYAKGSFDLDPSTHQVTTGTCKIKTSEVAQFLVLPFLSLLAITVKILRSFR</sequence>
<keyword evidence="4" id="KW-0472">Membrane</keyword>
<protein>
    <submittedName>
        <fullName evidence="6">LAQU0S03e06392g1_1</fullName>
    </submittedName>
</protein>
<dbReference type="GO" id="GO:0016746">
    <property type="term" value="F:acyltransferase activity"/>
    <property type="evidence" value="ECO:0007669"/>
    <property type="project" value="UniProtKB-KW"/>
</dbReference>
<evidence type="ECO:0000256" key="1">
    <source>
        <dbReference type="ARBA" id="ARBA00008655"/>
    </source>
</evidence>
<feature type="transmembrane region" description="Helical" evidence="4">
    <location>
        <begin position="58"/>
        <end position="75"/>
    </location>
</feature>
<dbReference type="AlphaFoldDB" id="A0A0N7ML88"/>